<dbReference type="EMBL" id="JAUJYO010000016">
    <property type="protein sequence ID" value="KAK1293863.1"/>
    <property type="molecule type" value="Genomic_DNA"/>
</dbReference>
<dbReference type="FunFam" id="1.25.40.10:FF:000344">
    <property type="entry name" value="Pentatricopeptide repeat-containing protein"/>
    <property type="match status" value="1"/>
</dbReference>
<evidence type="ECO:0000313" key="4">
    <source>
        <dbReference type="Proteomes" id="UP001180020"/>
    </source>
</evidence>
<sequence>MRVRPDKITSVTALYACGKVGDADVGRKIHASVVMQDVGLDSFLGSSLIGMYARCGLVEDARRLFDRLLDKNVVCWTSMVSGYTQSGRFREANELFREMQVCDVKANEAIVVCVISACAHLGALDQGKWVHTYCEINGIEMGNNVNNVLIDLYSKCGDLDRAMRIFHEDLKAYAENRALWLHGRLIWACKSFDGGQGVRQNDAYQSRCGYLVFTAFCMSDA</sequence>
<gene>
    <name evidence="3" type="primary">PCMP-H12</name>
    <name evidence="3" type="ORF">QJS10_CPA16g00773</name>
</gene>
<keyword evidence="4" id="KW-1185">Reference proteome</keyword>
<name>A0AAV9CX99_ACOCL</name>
<organism evidence="3 4">
    <name type="scientific">Acorus calamus</name>
    <name type="common">Sweet flag</name>
    <dbReference type="NCBI Taxonomy" id="4465"/>
    <lineage>
        <taxon>Eukaryota</taxon>
        <taxon>Viridiplantae</taxon>
        <taxon>Streptophyta</taxon>
        <taxon>Embryophyta</taxon>
        <taxon>Tracheophyta</taxon>
        <taxon>Spermatophyta</taxon>
        <taxon>Magnoliopsida</taxon>
        <taxon>Liliopsida</taxon>
        <taxon>Acoraceae</taxon>
        <taxon>Acorus</taxon>
    </lineage>
</organism>
<dbReference type="Proteomes" id="UP001180020">
    <property type="component" value="Unassembled WGS sequence"/>
</dbReference>
<evidence type="ECO:0000256" key="2">
    <source>
        <dbReference type="PROSITE-ProRule" id="PRU00708"/>
    </source>
</evidence>
<dbReference type="Gene3D" id="1.25.40.10">
    <property type="entry name" value="Tetratricopeptide repeat domain"/>
    <property type="match status" value="1"/>
</dbReference>
<dbReference type="Pfam" id="PF01535">
    <property type="entry name" value="PPR"/>
    <property type="match status" value="3"/>
</dbReference>
<dbReference type="NCBIfam" id="TIGR00756">
    <property type="entry name" value="PPR"/>
    <property type="match status" value="2"/>
</dbReference>
<evidence type="ECO:0000313" key="3">
    <source>
        <dbReference type="EMBL" id="KAK1293863.1"/>
    </source>
</evidence>
<reference evidence="3" key="1">
    <citation type="journal article" date="2023" name="Nat. Commun.">
        <title>Diploid and tetraploid genomes of Acorus and the evolution of monocots.</title>
        <authorList>
            <person name="Ma L."/>
            <person name="Liu K.W."/>
            <person name="Li Z."/>
            <person name="Hsiao Y.Y."/>
            <person name="Qi Y."/>
            <person name="Fu T."/>
            <person name="Tang G.D."/>
            <person name="Zhang D."/>
            <person name="Sun W.H."/>
            <person name="Liu D.K."/>
            <person name="Li Y."/>
            <person name="Chen G.Z."/>
            <person name="Liu X.D."/>
            <person name="Liao X.Y."/>
            <person name="Jiang Y.T."/>
            <person name="Yu X."/>
            <person name="Hao Y."/>
            <person name="Huang J."/>
            <person name="Zhao X.W."/>
            <person name="Ke S."/>
            <person name="Chen Y.Y."/>
            <person name="Wu W.L."/>
            <person name="Hsu J.L."/>
            <person name="Lin Y.F."/>
            <person name="Huang M.D."/>
            <person name="Li C.Y."/>
            <person name="Huang L."/>
            <person name="Wang Z.W."/>
            <person name="Zhao X."/>
            <person name="Zhong W.Y."/>
            <person name="Peng D.H."/>
            <person name="Ahmad S."/>
            <person name="Lan S."/>
            <person name="Zhang J.S."/>
            <person name="Tsai W.C."/>
            <person name="Van de Peer Y."/>
            <person name="Liu Z.J."/>
        </authorList>
    </citation>
    <scope>NUCLEOTIDE SEQUENCE</scope>
    <source>
        <strain evidence="3">CP</strain>
    </source>
</reference>
<protein>
    <submittedName>
        <fullName evidence="3">Pentatricopeptide repeat-containing protein</fullName>
    </submittedName>
</protein>
<dbReference type="InterPro" id="IPR011990">
    <property type="entry name" value="TPR-like_helical_dom_sf"/>
</dbReference>
<comment type="caution">
    <text evidence="3">The sequence shown here is derived from an EMBL/GenBank/DDBJ whole genome shotgun (WGS) entry which is preliminary data.</text>
</comment>
<keyword evidence="1" id="KW-0677">Repeat</keyword>
<feature type="repeat" description="PPR" evidence="2">
    <location>
        <begin position="41"/>
        <end position="71"/>
    </location>
</feature>
<dbReference type="InterPro" id="IPR002885">
    <property type="entry name" value="PPR_rpt"/>
</dbReference>
<dbReference type="AlphaFoldDB" id="A0AAV9CX99"/>
<accession>A0AAV9CX99</accession>
<dbReference type="InterPro" id="IPR050421">
    <property type="entry name" value="PPR"/>
</dbReference>
<dbReference type="PANTHER" id="PTHR47928">
    <property type="entry name" value="REPEAT-CONTAINING PROTEIN, PUTATIVE-RELATED"/>
    <property type="match status" value="1"/>
</dbReference>
<dbReference type="PANTHER" id="PTHR47928:SF16">
    <property type="entry name" value="HORMA DOMAIN-CONTAINING PROTEIN"/>
    <property type="match status" value="1"/>
</dbReference>
<dbReference type="PROSITE" id="PS51375">
    <property type="entry name" value="PPR"/>
    <property type="match status" value="2"/>
</dbReference>
<reference evidence="3" key="2">
    <citation type="submission" date="2023-06" db="EMBL/GenBank/DDBJ databases">
        <authorList>
            <person name="Ma L."/>
            <person name="Liu K.-W."/>
            <person name="Li Z."/>
            <person name="Hsiao Y.-Y."/>
            <person name="Qi Y."/>
            <person name="Fu T."/>
            <person name="Tang G."/>
            <person name="Zhang D."/>
            <person name="Sun W.-H."/>
            <person name="Liu D.-K."/>
            <person name="Li Y."/>
            <person name="Chen G.-Z."/>
            <person name="Liu X.-D."/>
            <person name="Liao X.-Y."/>
            <person name="Jiang Y.-T."/>
            <person name="Yu X."/>
            <person name="Hao Y."/>
            <person name="Huang J."/>
            <person name="Zhao X.-W."/>
            <person name="Ke S."/>
            <person name="Chen Y.-Y."/>
            <person name="Wu W.-L."/>
            <person name="Hsu J.-L."/>
            <person name="Lin Y.-F."/>
            <person name="Huang M.-D."/>
            <person name="Li C.-Y."/>
            <person name="Huang L."/>
            <person name="Wang Z.-W."/>
            <person name="Zhao X."/>
            <person name="Zhong W.-Y."/>
            <person name="Peng D.-H."/>
            <person name="Ahmad S."/>
            <person name="Lan S."/>
            <person name="Zhang J.-S."/>
            <person name="Tsai W.-C."/>
            <person name="Van De Peer Y."/>
            <person name="Liu Z.-J."/>
        </authorList>
    </citation>
    <scope>NUCLEOTIDE SEQUENCE</scope>
    <source>
        <strain evidence="3">CP</strain>
        <tissue evidence="3">Leaves</tissue>
    </source>
</reference>
<evidence type="ECO:0000256" key="1">
    <source>
        <dbReference type="ARBA" id="ARBA00022737"/>
    </source>
</evidence>
<proteinExistence type="predicted"/>
<feature type="repeat" description="PPR" evidence="2">
    <location>
        <begin position="72"/>
        <end position="106"/>
    </location>
</feature>